<keyword evidence="3" id="KW-1185">Reference proteome</keyword>
<dbReference type="Proteomes" id="UP000250140">
    <property type="component" value="Unassembled WGS sequence"/>
</dbReference>
<reference evidence="2 3" key="1">
    <citation type="journal article" date="2016" name="Nat. Commun.">
        <title>Ectomycorrhizal ecology is imprinted in the genome of the dominant symbiotic fungus Cenococcum geophilum.</title>
        <authorList>
            <consortium name="DOE Joint Genome Institute"/>
            <person name="Peter M."/>
            <person name="Kohler A."/>
            <person name="Ohm R.A."/>
            <person name="Kuo A."/>
            <person name="Krutzmann J."/>
            <person name="Morin E."/>
            <person name="Arend M."/>
            <person name="Barry K.W."/>
            <person name="Binder M."/>
            <person name="Choi C."/>
            <person name="Clum A."/>
            <person name="Copeland A."/>
            <person name="Grisel N."/>
            <person name="Haridas S."/>
            <person name="Kipfer T."/>
            <person name="LaButti K."/>
            <person name="Lindquist E."/>
            <person name="Lipzen A."/>
            <person name="Maire R."/>
            <person name="Meier B."/>
            <person name="Mihaltcheva S."/>
            <person name="Molinier V."/>
            <person name="Murat C."/>
            <person name="Poggeler S."/>
            <person name="Quandt C.A."/>
            <person name="Sperisen C."/>
            <person name="Tritt A."/>
            <person name="Tisserant E."/>
            <person name="Crous P.W."/>
            <person name="Henrissat B."/>
            <person name="Nehls U."/>
            <person name="Egli S."/>
            <person name="Spatafora J.W."/>
            <person name="Grigoriev I.V."/>
            <person name="Martin F.M."/>
        </authorList>
    </citation>
    <scope>NUCLEOTIDE SEQUENCE [LARGE SCALE GENOMIC DNA]</scope>
    <source>
        <strain evidence="2 3">CBS 207.34</strain>
    </source>
</reference>
<dbReference type="AlphaFoldDB" id="A0A8E2ES50"/>
<feature type="region of interest" description="Disordered" evidence="1">
    <location>
        <begin position="1"/>
        <end position="114"/>
    </location>
</feature>
<dbReference type="OrthoDB" id="3891636at2759"/>
<evidence type="ECO:0000313" key="2">
    <source>
        <dbReference type="EMBL" id="OCL03850.1"/>
    </source>
</evidence>
<evidence type="ECO:0000256" key="1">
    <source>
        <dbReference type="SAM" id="MobiDB-lite"/>
    </source>
</evidence>
<protein>
    <submittedName>
        <fullName evidence="2">Uncharacterized protein</fullName>
    </submittedName>
</protein>
<proteinExistence type="predicted"/>
<dbReference type="EMBL" id="KV750668">
    <property type="protein sequence ID" value="OCL03850.1"/>
    <property type="molecule type" value="Genomic_DNA"/>
</dbReference>
<feature type="compositionally biased region" description="Polar residues" evidence="1">
    <location>
        <begin position="49"/>
        <end position="59"/>
    </location>
</feature>
<accession>A0A8E2ES50</accession>
<gene>
    <name evidence="2" type="ORF">AOQ84DRAFT_381208</name>
</gene>
<evidence type="ECO:0000313" key="3">
    <source>
        <dbReference type="Proteomes" id="UP000250140"/>
    </source>
</evidence>
<organism evidence="2 3">
    <name type="scientific">Glonium stellatum</name>
    <dbReference type="NCBI Taxonomy" id="574774"/>
    <lineage>
        <taxon>Eukaryota</taxon>
        <taxon>Fungi</taxon>
        <taxon>Dikarya</taxon>
        <taxon>Ascomycota</taxon>
        <taxon>Pezizomycotina</taxon>
        <taxon>Dothideomycetes</taxon>
        <taxon>Pleosporomycetidae</taxon>
        <taxon>Gloniales</taxon>
        <taxon>Gloniaceae</taxon>
        <taxon>Glonium</taxon>
    </lineage>
</organism>
<name>A0A8E2ES50_9PEZI</name>
<feature type="compositionally biased region" description="Basic and acidic residues" evidence="1">
    <location>
        <begin position="89"/>
        <end position="101"/>
    </location>
</feature>
<sequence>MANTFYIALPAPHPAMAKSGSRRPPLTPSTVSPPCLSAHTPLAARRDSGSGSLSPTKATSLLAKVASHPSTPRKGTPVSSPLPSPSPKSPEDHQSLGEGRHAMFNQDPSRYWSTNRQQDGYISFPDFEKFCQSRDAYEVRDDQRHERAAVKT</sequence>